<dbReference type="InterPro" id="IPR036938">
    <property type="entry name" value="PAP2/HPO_sf"/>
</dbReference>
<dbReference type="STRING" id="675635.Psed_4867"/>
<dbReference type="Pfam" id="PF01569">
    <property type="entry name" value="PAP2"/>
    <property type="match status" value="1"/>
</dbReference>
<dbReference type="eggNOG" id="COG0671">
    <property type="taxonomic scope" value="Bacteria"/>
</dbReference>
<dbReference type="HOGENOM" id="CLU_923990_0_0_11"/>
<evidence type="ECO:0000313" key="5">
    <source>
        <dbReference type="Proteomes" id="UP000007809"/>
    </source>
</evidence>
<sequence length="301" mass="30509">MGLGGLGGAGMTWTDALSATEVGQAAGAAVGAAVVPLPVPQVPAGAFGLPGSVNIEWFEEINRWAAHTGWAAPAVSGVASYGVAVFVALLLANLWLARRTARIDGLVAALWAPLGVLLAVGVNQLLVAAAHEPRPYTVLSQLTVLTARSTDYSFPSDHAVMAGATATGIWLRADRTVGARWLRWVSVVAALSMAFARVFVGAHWPGDVAAGLVVGAAVSVLGYLCVRRLLCAMVSLAAGTPARRLLGVVPPVSHPSAAGAGPAPDGAPGPVPDQNRSSAEPEARRGDVGGSPWTSHHGPGS</sequence>
<dbReference type="EMBL" id="CP002593">
    <property type="protein sequence ID" value="AEA27011.1"/>
    <property type="molecule type" value="Genomic_DNA"/>
</dbReference>
<dbReference type="Gene3D" id="1.20.144.10">
    <property type="entry name" value="Phosphatidic acid phosphatase type 2/haloperoxidase"/>
    <property type="match status" value="1"/>
</dbReference>
<dbReference type="SUPFAM" id="SSF48317">
    <property type="entry name" value="Acid phosphatase/Vanadium-dependent haloperoxidase"/>
    <property type="match status" value="1"/>
</dbReference>
<dbReference type="PANTHER" id="PTHR14969">
    <property type="entry name" value="SPHINGOSINE-1-PHOSPHATE PHOSPHOHYDROLASE"/>
    <property type="match status" value="1"/>
</dbReference>
<dbReference type="Proteomes" id="UP000007809">
    <property type="component" value="Chromosome"/>
</dbReference>
<dbReference type="PANTHER" id="PTHR14969:SF13">
    <property type="entry name" value="AT30094P"/>
    <property type="match status" value="1"/>
</dbReference>
<evidence type="ECO:0000256" key="1">
    <source>
        <dbReference type="SAM" id="MobiDB-lite"/>
    </source>
</evidence>
<feature type="transmembrane region" description="Helical" evidence="2">
    <location>
        <begin position="208"/>
        <end position="226"/>
    </location>
</feature>
<reference evidence="4 5" key="1">
    <citation type="journal article" date="2011" name="J. Bacteriol.">
        <title>Genome sequence of the 1,4-dioxane-degrading Pseudonocardia dioxanivorans strain CB1190.</title>
        <authorList>
            <person name="Sales C.M."/>
            <person name="Mahendra S."/>
            <person name="Grostern A."/>
            <person name="Parales R.E."/>
            <person name="Goodwin L.A."/>
            <person name="Woyke T."/>
            <person name="Nolan M."/>
            <person name="Lapidus A."/>
            <person name="Chertkov O."/>
            <person name="Ovchinnikova G."/>
            <person name="Sczyrba A."/>
            <person name="Alvarez-Cohen L."/>
        </authorList>
    </citation>
    <scope>NUCLEOTIDE SEQUENCE [LARGE SCALE GENOMIC DNA]</scope>
    <source>
        <strain evidence="5">ATCC 55486 / DSM 44775 / JCM 13855 / CB1190</strain>
    </source>
</reference>
<keyword evidence="2" id="KW-0812">Transmembrane</keyword>
<evidence type="ECO:0000256" key="2">
    <source>
        <dbReference type="SAM" id="Phobius"/>
    </source>
</evidence>
<evidence type="ECO:0000259" key="3">
    <source>
        <dbReference type="SMART" id="SM00014"/>
    </source>
</evidence>
<dbReference type="SMART" id="SM00014">
    <property type="entry name" value="acidPPc"/>
    <property type="match status" value="1"/>
</dbReference>
<feature type="transmembrane region" description="Helical" evidence="2">
    <location>
        <begin position="183"/>
        <end position="202"/>
    </location>
</feature>
<dbReference type="CDD" id="cd01610">
    <property type="entry name" value="PAP2_like"/>
    <property type="match status" value="1"/>
</dbReference>
<feature type="region of interest" description="Disordered" evidence="1">
    <location>
        <begin position="256"/>
        <end position="301"/>
    </location>
</feature>
<protein>
    <submittedName>
        <fullName evidence="4">Phosphoesterase PA-phosphatase related protein</fullName>
    </submittedName>
</protein>
<dbReference type="KEGG" id="pdx:Psed_4867"/>
<proteinExistence type="predicted"/>
<keyword evidence="2" id="KW-1133">Transmembrane helix</keyword>
<keyword evidence="2" id="KW-0472">Membrane</keyword>
<gene>
    <name evidence="4" type="ordered locus">Psed_4867</name>
</gene>
<evidence type="ECO:0000313" key="4">
    <source>
        <dbReference type="EMBL" id="AEA27011.1"/>
    </source>
</evidence>
<accession>F4CJY6</accession>
<organism evidence="4 5">
    <name type="scientific">Pseudonocardia dioxanivorans (strain ATCC 55486 / DSM 44775 / JCM 13855 / CB1190)</name>
    <dbReference type="NCBI Taxonomy" id="675635"/>
    <lineage>
        <taxon>Bacteria</taxon>
        <taxon>Bacillati</taxon>
        <taxon>Actinomycetota</taxon>
        <taxon>Actinomycetes</taxon>
        <taxon>Pseudonocardiales</taxon>
        <taxon>Pseudonocardiaceae</taxon>
        <taxon>Pseudonocardia</taxon>
    </lineage>
</organism>
<feature type="transmembrane region" description="Helical" evidence="2">
    <location>
        <begin position="78"/>
        <end position="96"/>
    </location>
</feature>
<feature type="domain" description="Phosphatidic acid phosphatase type 2/haloperoxidase" evidence="3">
    <location>
        <begin position="114"/>
        <end position="223"/>
    </location>
</feature>
<keyword evidence="5" id="KW-1185">Reference proteome</keyword>
<dbReference type="AlphaFoldDB" id="F4CJY6"/>
<name>F4CJY6_PSEUX</name>
<dbReference type="InterPro" id="IPR000326">
    <property type="entry name" value="PAP2/HPO"/>
</dbReference>